<name>A0A3S9N0Z3_9FLAO</name>
<sequence>MNMASQKIIKQRKLKGLTQHKLAELAGVNLRTIQRIENSKNEPRGQTLQLICDALDLDVEDLRTVDDGTSVPIGKRIANIFFLTVFNMSYITLISYMNFDHGASVNSYIASILLSFLIPAFIVYNSRFMSGLERLLKFGSGCFIFMIIILINFRLSGITLKLAVPSIMITAATLYFGSVLFKLNQTEE</sequence>
<dbReference type="Proteomes" id="UP000279600">
    <property type="component" value="Chromosome"/>
</dbReference>
<organism evidence="4 5">
    <name type="scientific">Nonlabens ponticola</name>
    <dbReference type="NCBI Taxonomy" id="2496866"/>
    <lineage>
        <taxon>Bacteria</taxon>
        <taxon>Pseudomonadati</taxon>
        <taxon>Bacteroidota</taxon>
        <taxon>Flavobacteriia</taxon>
        <taxon>Flavobacteriales</taxon>
        <taxon>Flavobacteriaceae</taxon>
        <taxon>Nonlabens</taxon>
    </lineage>
</organism>
<keyword evidence="2" id="KW-0472">Membrane</keyword>
<reference evidence="4 5" key="1">
    <citation type="submission" date="2018-12" db="EMBL/GenBank/DDBJ databases">
        <title>Complete genome of Nonlabens sp. MJ115.</title>
        <authorList>
            <person name="Choi H.S."/>
            <person name="Jung J."/>
        </authorList>
    </citation>
    <scope>NUCLEOTIDE SEQUENCE [LARGE SCALE GENOMIC DNA]</scope>
    <source>
        <strain evidence="4 5">MJ115</strain>
    </source>
</reference>
<feature type="transmembrane region" description="Helical" evidence="2">
    <location>
        <begin position="80"/>
        <end position="99"/>
    </location>
</feature>
<keyword evidence="5" id="KW-1185">Reference proteome</keyword>
<dbReference type="EMBL" id="CP034549">
    <property type="protein sequence ID" value="AZQ45161.1"/>
    <property type="molecule type" value="Genomic_DNA"/>
</dbReference>
<dbReference type="SMART" id="SM00530">
    <property type="entry name" value="HTH_XRE"/>
    <property type="match status" value="1"/>
</dbReference>
<keyword evidence="1" id="KW-0238">DNA-binding</keyword>
<dbReference type="InterPro" id="IPR010982">
    <property type="entry name" value="Lambda_DNA-bd_dom_sf"/>
</dbReference>
<dbReference type="Gene3D" id="1.10.260.40">
    <property type="entry name" value="lambda repressor-like DNA-binding domains"/>
    <property type="match status" value="1"/>
</dbReference>
<protein>
    <submittedName>
        <fullName evidence="4">XRE family transcriptional regulator</fullName>
    </submittedName>
</protein>
<keyword evidence="2" id="KW-0812">Transmembrane</keyword>
<dbReference type="PANTHER" id="PTHR46558">
    <property type="entry name" value="TRACRIPTIONAL REGULATORY PROTEIN-RELATED-RELATED"/>
    <property type="match status" value="1"/>
</dbReference>
<dbReference type="Pfam" id="PF01381">
    <property type="entry name" value="HTH_3"/>
    <property type="match status" value="1"/>
</dbReference>
<accession>A0A3S9N0Z3</accession>
<evidence type="ECO:0000313" key="5">
    <source>
        <dbReference type="Proteomes" id="UP000279600"/>
    </source>
</evidence>
<keyword evidence="2" id="KW-1133">Transmembrane helix</keyword>
<dbReference type="InterPro" id="IPR001387">
    <property type="entry name" value="Cro/C1-type_HTH"/>
</dbReference>
<feature type="transmembrane region" description="Helical" evidence="2">
    <location>
        <begin position="162"/>
        <end position="181"/>
    </location>
</feature>
<feature type="transmembrane region" description="Helical" evidence="2">
    <location>
        <begin position="105"/>
        <end position="124"/>
    </location>
</feature>
<proteinExistence type="predicted"/>
<feature type="transmembrane region" description="Helical" evidence="2">
    <location>
        <begin position="136"/>
        <end position="156"/>
    </location>
</feature>
<dbReference type="PANTHER" id="PTHR46558:SF4">
    <property type="entry name" value="DNA-BIDING PHAGE PROTEIN"/>
    <property type="match status" value="1"/>
</dbReference>
<dbReference type="GO" id="GO:0003677">
    <property type="term" value="F:DNA binding"/>
    <property type="evidence" value="ECO:0007669"/>
    <property type="project" value="UniProtKB-KW"/>
</dbReference>
<evidence type="ECO:0000256" key="1">
    <source>
        <dbReference type="ARBA" id="ARBA00023125"/>
    </source>
</evidence>
<dbReference type="KEGG" id="noj:EJ995_03985"/>
<evidence type="ECO:0000256" key="2">
    <source>
        <dbReference type="SAM" id="Phobius"/>
    </source>
</evidence>
<dbReference type="SUPFAM" id="SSF47413">
    <property type="entry name" value="lambda repressor-like DNA-binding domains"/>
    <property type="match status" value="1"/>
</dbReference>
<dbReference type="OrthoDB" id="1357763at2"/>
<evidence type="ECO:0000313" key="4">
    <source>
        <dbReference type="EMBL" id="AZQ45161.1"/>
    </source>
</evidence>
<evidence type="ECO:0000259" key="3">
    <source>
        <dbReference type="PROSITE" id="PS50943"/>
    </source>
</evidence>
<dbReference type="AlphaFoldDB" id="A0A3S9N0Z3"/>
<feature type="domain" description="HTH cro/C1-type" evidence="3">
    <location>
        <begin position="8"/>
        <end position="62"/>
    </location>
</feature>
<dbReference type="CDD" id="cd00093">
    <property type="entry name" value="HTH_XRE"/>
    <property type="match status" value="1"/>
</dbReference>
<dbReference type="PROSITE" id="PS50943">
    <property type="entry name" value="HTH_CROC1"/>
    <property type="match status" value="1"/>
</dbReference>
<gene>
    <name evidence="4" type="ORF">EJ995_03985</name>
</gene>